<dbReference type="Proteomes" id="UP000789901">
    <property type="component" value="Unassembled WGS sequence"/>
</dbReference>
<evidence type="ECO:0000313" key="3">
    <source>
        <dbReference type="Proteomes" id="UP000789901"/>
    </source>
</evidence>
<sequence>TPDYCFYNVILEGELDLNDFVNLDVLCIEGIGQDQQQKLTSLNIEKCINLTQISINNTTLGCLSLGCKPNLRSINFIGNKRLIFCDKILKNQVERLTNLILTTKNVSLNDLKIEIKKTKEENLKCQLDITKSNLNEDDNLWLDSLLEAQHEVLHSNSIYARKQLERCKNRLSKVLTAEEIQDILGNTVEINEMEAQLNELTFERIRK</sequence>
<feature type="non-terminal residue" evidence="2">
    <location>
        <position position="1"/>
    </location>
</feature>
<reference evidence="2 3" key="1">
    <citation type="submission" date="2021-06" db="EMBL/GenBank/DDBJ databases">
        <authorList>
            <person name="Kallberg Y."/>
            <person name="Tangrot J."/>
            <person name="Rosling A."/>
        </authorList>
    </citation>
    <scope>NUCLEOTIDE SEQUENCE [LARGE SCALE GENOMIC DNA]</scope>
    <source>
        <strain evidence="2 3">120-4 pot B 10/14</strain>
    </source>
</reference>
<comment type="caution">
    <text evidence="2">The sequence shown here is derived from an EMBL/GenBank/DDBJ whole genome shotgun (WGS) entry which is preliminary data.</text>
</comment>
<evidence type="ECO:0000313" key="2">
    <source>
        <dbReference type="EMBL" id="CAG8834461.1"/>
    </source>
</evidence>
<name>A0ABN7WKJ0_GIGMA</name>
<gene>
    <name evidence="2" type="ORF">GMARGA_LOCUS32066</name>
</gene>
<organism evidence="2 3">
    <name type="scientific">Gigaspora margarita</name>
    <dbReference type="NCBI Taxonomy" id="4874"/>
    <lineage>
        <taxon>Eukaryota</taxon>
        <taxon>Fungi</taxon>
        <taxon>Fungi incertae sedis</taxon>
        <taxon>Mucoromycota</taxon>
        <taxon>Glomeromycotina</taxon>
        <taxon>Glomeromycetes</taxon>
        <taxon>Diversisporales</taxon>
        <taxon>Gigasporaceae</taxon>
        <taxon>Gigaspora</taxon>
    </lineage>
</organism>
<accession>A0ABN7WKJ0</accession>
<keyword evidence="1" id="KW-0175">Coiled coil</keyword>
<proteinExistence type="predicted"/>
<protein>
    <submittedName>
        <fullName evidence="2">23842_t:CDS:1</fullName>
    </submittedName>
</protein>
<feature type="coiled-coil region" evidence="1">
    <location>
        <begin position="101"/>
        <end position="128"/>
    </location>
</feature>
<evidence type="ECO:0000256" key="1">
    <source>
        <dbReference type="SAM" id="Coils"/>
    </source>
</evidence>
<keyword evidence="3" id="KW-1185">Reference proteome</keyword>
<dbReference type="EMBL" id="CAJVQB010049407">
    <property type="protein sequence ID" value="CAG8834461.1"/>
    <property type="molecule type" value="Genomic_DNA"/>
</dbReference>